<feature type="region of interest" description="Disordered" evidence="6">
    <location>
        <begin position="385"/>
        <end position="405"/>
    </location>
</feature>
<keyword evidence="9" id="KW-1185">Reference proteome</keyword>
<feature type="compositionally biased region" description="Low complexity" evidence="6">
    <location>
        <begin position="184"/>
        <end position="193"/>
    </location>
</feature>
<dbReference type="SUPFAM" id="SSF57756">
    <property type="entry name" value="Retrovirus zinc finger-like domains"/>
    <property type="match status" value="1"/>
</dbReference>
<dbReference type="SUPFAM" id="SSF54197">
    <property type="entry name" value="HIT-like"/>
    <property type="match status" value="1"/>
</dbReference>
<dbReference type="GO" id="GO:0071014">
    <property type="term" value="C:post-mRNA release spliceosomal complex"/>
    <property type="evidence" value="ECO:0007669"/>
    <property type="project" value="TreeGrafter"/>
</dbReference>
<feature type="domain" description="CCHC-type" evidence="7">
    <location>
        <begin position="368"/>
        <end position="383"/>
    </location>
</feature>
<dbReference type="InterPro" id="IPR036875">
    <property type="entry name" value="Znf_CCHC_sf"/>
</dbReference>
<keyword evidence="1" id="KW-0507">mRNA processing</keyword>
<sequence length="665" mass="72931">MSVQKVLVTGPTSSLSSYLAKLQTLQAKHKFDLVLAQDLFSTIADDDADLARLLKGDLSVPVQVYAAVGAGKLPKAVQEKVDQGEEVCSNLSVLRYQSRPPDPRIRSASRNPLWLFPLLDRSRSHLLLLRLRHLDPSLARPARRTCQLVPPPSPRQSRRHPPHPRRPLVPHPPLIQTPQPPRGPQARRGLQQGVGRACEGREGEVSLCQCPDRVLGTGTVRMAPRRWCWCWRGKIVLPCVEPGCDGEQDERTGAYFLPFLSPLTAPQTLPSQLALAQWFYAFSITPSAPGATPVTSTRSPFHASAAAATASLTATINSSNGPRGLKRPAALAEEGINEMGVPNYIFAGMGDQGRKKGKGGPPPDHYTCNICGQKGHWIQECPEKEARDAERAAQRANRGPRESAKPISPDECWFCLSNPKVTKHLIASIGTETYLTLPKGQVCSTDQSPVPGGGHVLLIPIAHYPTLRSIPADLAPPVLEEVELYKQALKKCYKSFGAEMIAFEVARAGGKGGHAHVQVMYGTGYIAHTSVSPQICPIPASLAPEAESTFAAQFTKFNLAFEEIADPVAFYTSAQEDGKGADYFKVDLPNGKCFVHWIKQGVPFGLQFGRDRTHHDFFFTFRETVALLLHAPERGDWKRCAKSDEEEKKDCQRFKSAFKSFDPST</sequence>
<evidence type="ECO:0000259" key="7">
    <source>
        <dbReference type="PROSITE" id="PS50158"/>
    </source>
</evidence>
<dbReference type="GO" id="GO:0003676">
    <property type="term" value="F:nucleic acid binding"/>
    <property type="evidence" value="ECO:0007669"/>
    <property type="project" value="InterPro"/>
</dbReference>
<evidence type="ECO:0000313" key="9">
    <source>
        <dbReference type="Proteomes" id="UP000243876"/>
    </source>
</evidence>
<dbReference type="PROSITE" id="PS50158">
    <property type="entry name" value="ZF_CCHC"/>
    <property type="match status" value="1"/>
</dbReference>
<dbReference type="Pfam" id="PF13696">
    <property type="entry name" value="zf-CCHC_2"/>
    <property type="match status" value="1"/>
</dbReference>
<dbReference type="Gene3D" id="4.10.60.10">
    <property type="entry name" value="Zinc finger, CCHC-type"/>
    <property type="match status" value="1"/>
</dbReference>
<dbReference type="Gene3D" id="3.30.428.10">
    <property type="entry name" value="HIT-like"/>
    <property type="match status" value="1"/>
</dbReference>
<keyword evidence="4" id="KW-0862">Zinc</keyword>
<dbReference type="GO" id="GO:0000398">
    <property type="term" value="P:mRNA splicing, via spliceosome"/>
    <property type="evidence" value="ECO:0007669"/>
    <property type="project" value="TreeGrafter"/>
</dbReference>
<dbReference type="InterPro" id="IPR040194">
    <property type="entry name" value="Cwf19-like"/>
</dbReference>
<dbReference type="GO" id="GO:0061632">
    <property type="term" value="F:RNA lariat debranching enzyme activator activity"/>
    <property type="evidence" value="ECO:0007669"/>
    <property type="project" value="TreeGrafter"/>
</dbReference>
<evidence type="ECO:0000256" key="5">
    <source>
        <dbReference type="PROSITE-ProRule" id="PRU00047"/>
    </source>
</evidence>
<feature type="compositionally biased region" description="Pro residues" evidence="6">
    <location>
        <begin position="169"/>
        <end position="183"/>
    </location>
</feature>
<evidence type="ECO:0000256" key="4">
    <source>
        <dbReference type="ARBA" id="ARBA00022833"/>
    </source>
</evidence>
<protein>
    <submittedName>
        <fullName evidence="8">SPOSA6832_01496-mRNA-1:cds</fullName>
    </submittedName>
</protein>
<accession>A0A0D6EJJ8</accession>
<organism evidence="8 9">
    <name type="scientific">Sporidiobolus salmonicolor</name>
    <name type="common">Yeast-like fungus</name>
    <name type="synonym">Sporobolomyces salmonicolor</name>
    <dbReference type="NCBI Taxonomy" id="5005"/>
    <lineage>
        <taxon>Eukaryota</taxon>
        <taxon>Fungi</taxon>
        <taxon>Dikarya</taxon>
        <taxon>Basidiomycota</taxon>
        <taxon>Pucciniomycotina</taxon>
        <taxon>Microbotryomycetes</taxon>
        <taxon>Sporidiobolales</taxon>
        <taxon>Sporidiobolaceae</taxon>
        <taxon>Sporobolomyces</taxon>
    </lineage>
</organism>
<dbReference type="InterPro" id="IPR001878">
    <property type="entry name" value="Znf_CCHC"/>
</dbReference>
<name>A0A0D6EJJ8_SPOSA</name>
<feature type="non-terminal residue" evidence="8">
    <location>
        <position position="1"/>
    </location>
</feature>
<keyword evidence="2" id="KW-0479">Metal-binding</keyword>
<dbReference type="InterPro" id="IPR006768">
    <property type="entry name" value="Cwf19-like_C_dom-1"/>
</dbReference>
<evidence type="ECO:0000256" key="2">
    <source>
        <dbReference type="ARBA" id="ARBA00022723"/>
    </source>
</evidence>
<dbReference type="PANTHER" id="PTHR12072:SF4">
    <property type="entry name" value="CWF19-LIKE PROTEIN 1"/>
    <property type="match status" value="1"/>
</dbReference>
<dbReference type="SMART" id="SM00343">
    <property type="entry name" value="ZnF_C2HC"/>
    <property type="match status" value="1"/>
</dbReference>
<feature type="region of interest" description="Disordered" evidence="6">
    <location>
        <begin position="142"/>
        <end position="194"/>
    </location>
</feature>
<evidence type="ECO:0000256" key="3">
    <source>
        <dbReference type="ARBA" id="ARBA00022771"/>
    </source>
</evidence>
<dbReference type="OrthoDB" id="444325at2759"/>
<evidence type="ECO:0000256" key="6">
    <source>
        <dbReference type="SAM" id="MobiDB-lite"/>
    </source>
</evidence>
<proteinExistence type="predicted"/>
<gene>
    <name evidence="8" type="primary">SPOSA6832_01496</name>
</gene>
<evidence type="ECO:0000256" key="1">
    <source>
        <dbReference type="ARBA" id="ARBA00022664"/>
    </source>
</evidence>
<dbReference type="GO" id="GO:0008270">
    <property type="term" value="F:zinc ion binding"/>
    <property type="evidence" value="ECO:0007669"/>
    <property type="project" value="UniProtKB-KW"/>
</dbReference>
<dbReference type="InterPro" id="IPR025829">
    <property type="entry name" value="Zn_knuckle_CX2CX3GHX4C"/>
</dbReference>
<reference evidence="9" key="1">
    <citation type="submission" date="2015-02" db="EMBL/GenBank/DDBJ databases">
        <authorList>
            <person name="Gon?alves P."/>
        </authorList>
    </citation>
    <scope>NUCLEOTIDE SEQUENCE [LARGE SCALE GENOMIC DNA]</scope>
</reference>
<keyword evidence="3 5" id="KW-0863">Zinc-finger</keyword>
<evidence type="ECO:0000313" key="8">
    <source>
        <dbReference type="EMBL" id="CEQ39928.1"/>
    </source>
</evidence>
<feature type="compositionally biased region" description="Basic and acidic residues" evidence="6">
    <location>
        <begin position="385"/>
        <end position="404"/>
    </location>
</feature>
<dbReference type="Pfam" id="PF04676">
    <property type="entry name" value="CwfJ_C_2"/>
    <property type="match status" value="1"/>
</dbReference>
<dbReference type="AlphaFoldDB" id="A0A0D6EJJ8"/>
<dbReference type="Pfam" id="PF04677">
    <property type="entry name" value="CwfJ_C_1"/>
    <property type="match status" value="1"/>
</dbReference>
<dbReference type="PANTHER" id="PTHR12072">
    <property type="entry name" value="CWF19, CELL CYCLE CONTROL PROTEIN"/>
    <property type="match status" value="1"/>
</dbReference>
<dbReference type="Proteomes" id="UP000243876">
    <property type="component" value="Unassembled WGS sequence"/>
</dbReference>
<dbReference type="InterPro" id="IPR006767">
    <property type="entry name" value="Cwf19-like_C_dom-2"/>
</dbReference>
<dbReference type="EMBL" id="CENE01000004">
    <property type="protein sequence ID" value="CEQ39928.1"/>
    <property type="molecule type" value="Genomic_DNA"/>
</dbReference>
<dbReference type="InterPro" id="IPR036265">
    <property type="entry name" value="HIT-like_sf"/>
</dbReference>
<feature type="compositionally biased region" description="Basic residues" evidence="6">
    <location>
        <begin position="156"/>
        <end position="168"/>
    </location>
</feature>